<evidence type="ECO:0000313" key="2">
    <source>
        <dbReference type="Proteomes" id="UP001151071"/>
    </source>
</evidence>
<keyword evidence="2" id="KW-1185">Reference proteome</keyword>
<gene>
    <name evidence="1" type="ORF">O3V59_16865</name>
</gene>
<accession>A0A9X3TTD3</accession>
<comment type="caution">
    <text evidence="1">The sequence shown here is derived from an EMBL/GenBank/DDBJ whole genome shotgun (WGS) entry which is preliminary data.</text>
</comment>
<organism evidence="1 2">
    <name type="scientific">Brevibacillus thermoruber</name>
    <dbReference type="NCBI Taxonomy" id="33942"/>
    <lineage>
        <taxon>Bacteria</taxon>
        <taxon>Bacillati</taxon>
        <taxon>Bacillota</taxon>
        <taxon>Bacilli</taxon>
        <taxon>Bacillales</taxon>
        <taxon>Paenibacillaceae</taxon>
        <taxon>Brevibacillus</taxon>
    </lineage>
</organism>
<dbReference type="EMBL" id="JAPYYP010000025">
    <property type="protein sequence ID" value="MDA5110040.1"/>
    <property type="molecule type" value="Genomic_DNA"/>
</dbReference>
<dbReference type="RefSeq" id="WP_271140613.1">
    <property type="nucleotide sequence ID" value="NZ_JAPYYP010000025.1"/>
</dbReference>
<sequence length="70" mass="7484">MKKACRFLCGMPFYVASEVRLTDDGGRHAGGFDRSCTRQFLMTAPAAESCPVQGAAGTVFTAEETEKYGG</sequence>
<name>A0A9X3TTD3_9BACL</name>
<proteinExistence type="predicted"/>
<evidence type="ECO:0000313" key="1">
    <source>
        <dbReference type="EMBL" id="MDA5110040.1"/>
    </source>
</evidence>
<protein>
    <submittedName>
        <fullName evidence="1">Uncharacterized protein</fullName>
    </submittedName>
</protein>
<dbReference type="Proteomes" id="UP001151071">
    <property type="component" value="Unassembled WGS sequence"/>
</dbReference>
<reference evidence="1" key="1">
    <citation type="submission" date="2022-12" db="EMBL/GenBank/DDBJ databases">
        <title>Draft genome sequence of the thermophilic strain Brevibacillus thermoruber HT42, isolated from Los Humeros, Puebla, Mexico, with biotechnological potential.</title>
        <authorList>
            <person name="Lara Sanchez J."/>
            <person name="Solis Palacios R."/>
            <person name="Bustos Baena A.S."/>
            <person name="Ruz Baez A.E."/>
            <person name="Espinosa Luna G."/>
            <person name="Oliart Ros R.M."/>
        </authorList>
    </citation>
    <scope>NUCLEOTIDE SEQUENCE</scope>
    <source>
        <strain evidence="1">HT42</strain>
    </source>
</reference>
<dbReference type="AlphaFoldDB" id="A0A9X3TTD3"/>